<gene>
    <name evidence="4" type="ORF">UFOPK3376_02523</name>
</gene>
<dbReference type="PANTHER" id="PTHR34385">
    <property type="entry name" value="D-ALANYL-D-ALANINE CARBOXYPEPTIDASE"/>
    <property type="match status" value="1"/>
</dbReference>
<dbReference type="InterPro" id="IPR052179">
    <property type="entry name" value="DD-CPase-like"/>
</dbReference>
<dbReference type="PANTHER" id="PTHR34385:SF1">
    <property type="entry name" value="PEPTIDOGLYCAN L-ALANYL-D-GLUTAMATE ENDOPEPTIDASE CWLK"/>
    <property type="match status" value="1"/>
</dbReference>
<dbReference type="Gene3D" id="3.30.1380.10">
    <property type="match status" value="1"/>
</dbReference>
<dbReference type="Pfam" id="PF02557">
    <property type="entry name" value="VanY"/>
    <property type="match status" value="1"/>
</dbReference>
<feature type="transmembrane region" description="Helical" evidence="2">
    <location>
        <begin position="28"/>
        <end position="51"/>
    </location>
</feature>
<dbReference type="EMBL" id="CAFBLP010000084">
    <property type="protein sequence ID" value="CAB4887742.1"/>
    <property type="molecule type" value="Genomic_DNA"/>
</dbReference>
<evidence type="ECO:0000256" key="2">
    <source>
        <dbReference type="SAM" id="Phobius"/>
    </source>
</evidence>
<evidence type="ECO:0000259" key="3">
    <source>
        <dbReference type="Pfam" id="PF02557"/>
    </source>
</evidence>
<dbReference type="AlphaFoldDB" id="A0A6J7EVN9"/>
<dbReference type="CDD" id="cd14814">
    <property type="entry name" value="Peptidase_M15"/>
    <property type="match status" value="1"/>
</dbReference>
<protein>
    <submittedName>
        <fullName evidence="4">Unannotated protein</fullName>
    </submittedName>
</protein>
<feature type="domain" description="D-alanyl-D-alanine carboxypeptidase-like core" evidence="3">
    <location>
        <begin position="168"/>
        <end position="280"/>
    </location>
</feature>
<organism evidence="4">
    <name type="scientific">freshwater metagenome</name>
    <dbReference type="NCBI Taxonomy" id="449393"/>
    <lineage>
        <taxon>unclassified sequences</taxon>
        <taxon>metagenomes</taxon>
        <taxon>ecological metagenomes</taxon>
    </lineage>
</organism>
<dbReference type="GO" id="GO:0008233">
    <property type="term" value="F:peptidase activity"/>
    <property type="evidence" value="ECO:0007669"/>
    <property type="project" value="InterPro"/>
</dbReference>
<feature type="region of interest" description="Disordered" evidence="1">
    <location>
        <begin position="53"/>
        <end position="140"/>
    </location>
</feature>
<evidence type="ECO:0000313" key="4">
    <source>
        <dbReference type="EMBL" id="CAB4887742.1"/>
    </source>
</evidence>
<dbReference type="InterPro" id="IPR003709">
    <property type="entry name" value="VanY-like_core_dom"/>
</dbReference>
<keyword evidence="2" id="KW-0472">Membrane</keyword>
<dbReference type="GO" id="GO:0006508">
    <property type="term" value="P:proteolysis"/>
    <property type="evidence" value="ECO:0007669"/>
    <property type="project" value="InterPro"/>
</dbReference>
<accession>A0A6J7EVN9</accession>
<reference evidence="4" key="1">
    <citation type="submission" date="2020-05" db="EMBL/GenBank/DDBJ databases">
        <authorList>
            <person name="Chiriac C."/>
            <person name="Salcher M."/>
            <person name="Ghai R."/>
            <person name="Kavagutti S V."/>
        </authorList>
    </citation>
    <scope>NUCLEOTIDE SEQUENCE</scope>
</reference>
<feature type="compositionally biased region" description="Low complexity" evidence="1">
    <location>
        <begin position="53"/>
        <end position="66"/>
    </location>
</feature>
<sequence>MLADFPGFNSHRYPRVQRRASDVGASSLATVVLAAVVAVASLAVLLVPQLLSSSDSASSTATTTPVTTPPPEQPVATEPVGGSTPADTPSTAPAPARPDPAPATFDRSLGMVPGERIQTEAPKGPTAEGLPASATLQPAPPPLITRSGLRNGYLPPEALGRSHTGCTLSLDAAAAYEAMSLAAEADGLVLEHSGCYRTYEGQVQTRARWCLIGSCRFGAVPGTSMHGWGLAVDLKIGNRALEYTDTVFVWLTANSGRFGFLHPRWAEPSGSSPEPWHWEYGTARPSSPIAVPRPATPVDPALIAPVDQRVPA</sequence>
<keyword evidence="2" id="KW-0812">Transmembrane</keyword>
<dbReference type="SUPFAM" id="SSF55166">
    <property type="entry name" value="Hedgehog/DD-peptidase"/>
    <property type="match status" value="1"/>
</dbReference>
<dbReference type="InterPro" id="IPR009045">
    <property type="entry name" value="Zn_M74/Hedgehog-like"/>
</dbReference>
<proteinExistence type="predicted"/>
<name>A0A6J7EVN9_9ZZZZ</name>
<feature type="compositionally biased region" description="Low complexity" evidence="1">
    <location>
        <begin position="74"/>
        <end position="94"/>
    </location>
</feature>
<evidence type="ECO:0000256" key="1">
    <source>
        <dbReference type="SAM" id="MobiDB-lite"/>
    </source>
</evidence>
<keyword evidence="2" id="KW-1133">Transmembrane helix</keyword>